<dbReference type="Pfam" id="PF24016">
    <property type="entry name" value="DUF7330"/>
    <property type="match status" value="1"/>
</dbReference>
<proteinExistence type="predicted"/>
<feature type="region of interest" description="Disordered" evidence="1">
    <location>
        <begin position="473"/>
        <end position="516"/>
    </location>
</feature>
<dbReference type="EMBL" id="BLZA01000030">
    <property type="protein sequence ID" value="GHJ88214.1"/>
    <property type="molecule type" value="Genomic_DNA"/>
</dbReference>
<feature type="compositionally biased region" description="Polar residues" evidence="1">
    <location>
        <begin position="263"/>
        <end position="289"/>
    </location>
</feature>
<feature type="compositionally biased region" description="Low complexity" evidence="1">
    <location>
        <begin position="184"/>
        <end position="198"/>
    </location>
</feature>
<evidence type="ECO:0000313" key="3">
    <source>
        <dbReference type="EMBL" id="GHJ88214.1"/>
    </source>
</evidence>
<feature type="compositionally biased region" description="Polar residues" evidence="1">
    <location>
        <begin position="21"/>
        <end position="39"/>
    </location>
</feature>
<feature type="domain" description="DUF7330" evidence="2">
    <location>
        <begin position="384"/>
        <end position="476"/>
    </location>
</feature>
<name>A0A8H3TW85_9TREE</name>
<sequence length="586" mass="62245">MATPLSPAPRFTAPLRPRYKTNPSQVVSNVRESGSATRQGSKDTGKGKPLDQSVHKPIRTVHAPIMPMETADMVVDVLTPSLAIPNDMNEFPLPPQRSLHSNSGAASTEGHTATFRPLPPRPGPPPPELIPEWEPDVKSHIPPDATLDSRIASYSRLSAPPPRLRSQVMAREQGVTREFERNTESGVGSSSGTTSAAAPERKRLGRLRQPAINGLVRRERHARVDDAAATKGKGKMREQVAAFVSDLSGIAGEWTLDPALPRGQQSGAAASRPSLASGSRGSFTASDQGHSIAGSGSMDWQPEGVSSGSSRWRSRSRISGNTQDTSQPTALFETDKGDIDVRLAVVDSGSASGGATAETGDTLTERYIHGQRKGLLNAKSGPSEVQGGESSARIEAVTRKGNVRVELAEIQSNRQVALHATSRDGNVFISLPENFNGSIQCSTAPSQQVLLLPSLKARIEILHQDRGESLFYLGQRQAGPPPPVLPSRRLSDRLRRRSSSQQTALDSSPMALPNASRISGSSSVTFIPRSATPSEGVQSATSSVYVSSYSGTICIGLYGLEPRGVLRGATTLRGLVEGLGKSVRVA</sequence>
<reference evidence="3" key="1">
    <citation type="submission" date="2020-07" db="EMBL/GenBank/DDBJ databases">
        <title>Draft Genome Sequence of a Deep-Sea Yeast, Naganishia (Cryptococcus) liquefaciens strain N6.</title>
        <authorList>
            <person name="Han Y.W."/>
            <person name="Kajitani R."/>
            <person name="Morimoto H."/>
            <person name="Parhat M."/>
            <person name="Tsubouchi H."/>
            <person name="Bakenova O."/>
            <person name="Ogata M."/>
            <person name="Argunhan B."/>
            <person name="Aoki R."/>
            <person name="Kajiwara S."/>
            <person name="Itoh T."/>
            <person name="Iwasaki H."/>
        </authorList>
    </citation>
    <scope>NUCLEOTIDE SEQUENCE</scope>
    <source>
        <strain evidence="3">N6</strain>
    </source>
</reference>
<evidence type="ECO:0000259" key="2">
    <source>
        <dbReference type="Pfam" id="PF24016"/>
    </source>
</evidence>
<feature type="region of interest" description="Disordered" evidence="1">
    <location>
        <begin position="177"/>
        <end position="209"/>
    </location>
</feature>
<protein>
    <recommendedName>
        <fullName evidence="2">DUF7330 domain-containing protein</fullName>
    </recommendedName>
</protein>
<evidence type="ECO:0000256" key="1">
    <source>
        <dbReference type="SAM" id="MobiDB-lite"/>
    </source>
</evidence>
<feature type="region of interest" description="Disordered" evidence="1">
    <location>
        <begin position="1"/>
        <end position="60"/>
    </location>
</feature>
<accession>A0A8H3TW85</accession>
<comment type="caution">
    <text evidence="3">The sequence shown here is derived from an EMBL/GenBank/DDBJ whole genome shotgun (WGS) entry which is preliminary data.</text>
</comment>
<evidence type="ECO:0000313" key="4">
    <source>
        <dbReference type="Proteomes" id="UP000620104"/>
    </source>
</evidence>
<dbReference type="Proteomes" id="UP000620104">
    <property type="component" value="Unassembled WGS sequence"/>
</dbReference>
<keyword evidence="4" id="KW-1185">Reference proteome</keyword>
<feature type="compositionally biased region" description="Basic and acidic residues" evidence="1">
    <location>
        <begin position="40"/>
        <end position="49"/>
    </location>
</feature>
<feature type="compositionally biased region" description="Polar residues" evidence="1">
    <location>
        <begin position="320"/>
        <end position="329"/>
    </location>
</feature>
<dbReference type="InterPro" id="IPR055754">
    <property type="entry name" value="DUF7330"/>
</dbReference>
<feature type="region of interest" description="Disordered" evidence="1">
    <location>
        <begin position="258"/>
        <end position="334"/>
    </location>
</feature>
<gene>
    <name evidence="3" type="ORF">NliqN6_4616</name>
</gene>
<feature type="compositionally biased region" description="Pro residues" evidence="1">
    <location>
        <begin position="117"/>
        <end position="129"/>
    </location>
</feature>
<dbReference type="OrthoDB" id="2593559at2759"/>
<feature type="region of interest" description="Disordered" evidence="1">
    <location>
        <begin position="89"/>
        <end position="134"/>
    </location>
</feature>
<organism evidence="3 4">
    <name type="scientific">Naganishia liquefaciens</name>
    <dbReference type="NCBI Taxonomy" id="104408"/>
    <lineage>
        <taxon>Eukaryota</taxon>
        <taxon>Fungi</taxon>
        <taxon>Dikarya</taxon>
        <taxon>Basidiomycota</taxon>
        <taxon>Agaricomycotina</taxon>
        <taxon>Tremellomycetes</taxon>
        <taxon>Filobasidiales</taxon>
        <taxon>Filobasidiaceae</taxon>
        <taxon>Naganishia</taxon>
    </lineage>
</organism>
<feature type="compositionally biased region" description="Polar residues" evidence="1">
    <location>
        <begin position="98"/>
        <end position="111"/>
    </location>
</feature>
<dbReference type="AlphaFoldDB" id="A0A8H3TW85"/>